<gene>
    <name evidence="2" type="ORF">B7O98_08060</name>
</gene>
<name>A0A2R7Y510_9CREN</name>
<sequence length="82" mass="9269">MKYLKITLPQAIELFNAIAEAKGVKLASTLEASKELEIHIKKAEELIPKIEELLTRSDELKSLYDLAVLTDQKLLFSTARQL</sequence>
<evidence type="ECO:0000313" key="2">
    <source>
        <dbReference type="EMBL" id="PUA31932.1"/>
    </source>
</evidence>
<evidence type="ECO:0000313" key="3">
    <source>
        <dbReference type="Proteomes" id="UP000244093"/>
    </source>
</evidence>
<keyword evidence="1" id="KW-0175">Coiled coil</keyword>
<comment type="caution">
    <text evidence="2">The sequence shown here is derived from an EMBL/GenBank/DDBJ whole genome shotgun (WGS) entry which is preliminary data.</text>
</comment>
<evidence type="ECO:0000256" key="1">
    <source>
        <dbReference type="SAM" id="Coils"/>
    </source>
</evidence>
<dbReference type="Proteomes" id="UP000244093">
    <property type="component" value="Unassembled WGS sequence"/>
</dbReference>
<dbReference type="EMBL" id="NBVN01000005">
    <property type="protein sequence ID" value="PUA31932.1"/>
    <property type="molecule type" value="Genomic_DNA"/>
</dbReference>
<organism evidence="2 3">
    <name type="scientific">Zestosphaera tikiterensis</name>
    <dbReference type="NCBI Taxonomy" id="1973259"/>
    <lineage>
        <taxon>Archaea</taxon>
        <taxon>Thermoproteota</taxon>
        <taxon>Thermoprotei</taxon>
        <taxon>Desulfurococcales</taxon>
        <taxon>Desulfurococcaceae</taxon>
        <taxon>Zestosphaera</taxon>
    </lineage>
</organism>
<protein>
    <submittedName>
        <fullName evidence="2">Uncharacterized protein</fullName>
    </submittedName>
</protein>
<reference evidence="2 3" key="1">
    <citation type="journal article" date="2018" name="Syst. Appl. Microbiol.">
        <title>A new symbiotic nanoarchaeote (Candidatus Nanoclepta minutus) and its host (Zestosphaera tikiterensis gen. nov., sp. nov.) from a New Zealand hot spring.</title>
        <authorList>
            <person name="St John E."/>
            <person name="Liu Y."/>
            <person name="Podar M."/>
            <person name="Stott M.B."/>
            <person name="Meneghin J."/>
            <person name="Chen Z."/>
            <person name="Lagutin K."/>
            <person name="Mitchell K."/>
            <person name="Reysenbach A.L."/>
        </authorList>
    </citation>
    <scope>NUCLEOTIDE SEQUENCE [LARGE SCALE GENOMIC DNA]</scope>
    <source>
        <strain evidence="2">NZ3</strain>
    </source>
</reference>
<dbReference type="AlphaFoldDB" id="A0A2R7Y510"/>
<accession>A0A2R7Y510</accession>
<feature type="coiled-coil region" evidence="1">
    <location>
        <begin position="26"/>
        <end position="53"/>
    </location>
</feature>
<proteinExistence type="predicted"/>